<proteinExistence type="predicted"/>
<dbReference type="EMBL" id="JAODUP010000979">
    <property type="protein sequence ID" value="KAK2142256.1"/>
    <property type="molecule type" value="Genomic_DNA"/>
</dbReference>
<evidence type="ECO:0000313" key="2">
    <source>
        <dbReference type="EMBL" id="KAK2142256.1"/>
    </source>
</evidence>
<reference evidence="2" key="1">
    <citation type="journal article" date="2023" name="Mol. Biol. Evol.">
        <title>Third-Generation Sequencing Reveals the Adaptive Role of the Epigenome in Three Deep-Sea Polychaetes.</title>
        <authorList>
            <person name="Perez M."/>
            <person name="Aroh O."/>
            <person name="Sun Y."/>
            <person name="Lan Y."/>
            <person name="Juniper S.K."/>
            <person name="Young C.R."/>
            <person name="Angers B."/>
            <person name="Qian P.Y."/>
        </authorList>
    </citation>
    <scope>NUCLEOTIDE SEQUENCE</scope>
    <source>
        <strain evidence="2">P08H-3</strain>
    </source>
</reference>
<dbReference type="InterPro" id="IPR016187">
    <property type="entry name" value="CTDL_fold"/>
</dbReference>
<dbReference type="Gene3D" id="3.10.100.10">
    <property type="entry name" value="Mannose-Binding Protein A, subunit A"/>
    <property type="match status" value="1"/>
</dbReference>
<dbReference type="InterPro" id="IPR001304">
    <property type="entry name" value="C-type_lectin-like"/>
</dbReference>
<dbReference type="Proteomes" id="UP001208570">
    <property type="component" value="Unassembled WGS sequence"/>
</dbReference>
<name>A0AAD9MSJ3_9ANNE</name>
<protein>
    <recommendedName>
        <fullName evidence="1">C-type lectin domain-containing protein</fullName>
    </recommendedName>
</protein>
<organism evidence="2 3">
    <name type="scientific">Paralvinella palmiformis</name>
    <dbReference type="NCBI Taxonomy" id="53620"/>
    <lineage>
        <taxon>Eukaryota</taxon>
        <taxon>Metazoa</taxon>
        <taxon>Spiralia</taxon>
        <taxon>Lophotrochozoa</taxon>
        <taxon>Annelida</taxon>
        <taxon>Polychaeta</taxon>
        <taxon>Sedentaria</taxon>
        <taxon>Canalipalpata</taxon>
        <taxon>Terebellida</taxon>
        <taxon>Terebelliformia</taxon>
        <taxon>Alvinellidae</taxon>
        <taxon>Paralvinella</taxon>
    </lineage>
</organism>
<gene>
    <name evidence="2" type="ORF">LSH36_979g00027</name>
</gene>
<dbReference type="PROSITE" id="PS50041">
    <property type="entry name" value="C_TYPE_LECTIN_2"/>
    <property type="match status" value="1"/>
</dbReference>
<sequence>KYIAPEETHLPMEIIRYIYLLFVMCYLVRGKSCQSNHCHRQQFYEFSNNTLNIEPLVPSINVPSYSCQRKMIGCAGIILPKYFYDFHNSTMVNRLIGMRVWCFFITSDKYIAPEETHLPMEIIRYIYLLFVMCYLVRGKSCQSNHCHRQQFYEFSNNTLNIEPLVPSINVPSYSCQSLQRNEKGFGMCNIYGTDIHQSDLIINDEFTVYMPCPLNFDWDVYVKKCYSTQPMGPNTWFEAVYYWDVDIWLGLYRPSTSSDVNEIRYSSDSQLVTYTEWTNGQPNNANGEENVVIASSGSHFQWFDRNGGNEARFLCEI</sequence>
<comment type="caution">
    <text evidence="2">The sequence shown here is derived from an EMBL/GenBank/DDBJ whole genome shotgun (WGS) entry which is preliminary data.</text>
</comment>
<accession>A0AAD9MSJ3</accession>
<keyword evidence="3" id="KW-1185">Reference proteome</keyword>
<feature type="domain" description="C-type lectin" evidence="1">
    <location>
        <begin position="247"/>
        <end position="316"/>
    </location>
</feature>
<evidence type="ECO:0000313" key="3">
    <source>
        <dbReference type="Proteomes" id="UP001208570"/>
    </source>
</evidence>
<dbReference type="SUPFAM" id="SSF56436">
    <property type="entry name" value="C-type lectin-like"/>
    <property type="match status" value="1"/>
</dbReference>
<dbReference type="InterPro" id="IPR016186">
    <property type="entry name" value="C-type_lectin-like/link_sf"/>
</dbReference>
<feature type="non-terminal residue" evidence="2">
    <location>
        <position position="1"/>
    </location>
</feature>
<evidence type="ECO:0000259" key="1">
    <source>
        <dbReference type="PROSITE" id="PS50041"/>
    </source>
</evidence>
<dbReference type="AlphaFoldDB" id="A0AAD9MSJ3"/>